<evidence type="ECO:0008006" key="7">
    <source>
        <dbReference type="Google" id="ProtNLM"/>
    </source>
</evidence>
<evidence type="ECO:0000256" key="1">
    <source>
        <dbReference type="ARBA" id="ARBA00009275"/>
    </source>
</evidence>
<keyword evidence="2" id="KW-0540">Nuclease</keyword>
<keyword evidence="6" id="KW-1185">Reference proteome</keyword>
<proteinExistence type="inferred from homology"/>
<dbReference type="OMA" id="YGGSQKH"/>
<dbReference type="STRING" id="936435.F8PVP4"/>
<dbReference type="OrthoDB" id="6079689at2759"/>
<dbReference type="Pfam" id="PF01026">
    <property type="entry name" value="TatD_DNase"/>
    <property type="match status" value="1"/>
</dbReference>
<dbReference type="eggNOG" id="KOG3020">
    <property type="taxonomic scope" value="Eukaryota"/>
</dbReference>
<sequence>MPVTVITAKPTERVEGAFRFIGLSTAASYSIDTHAKDPRQISAVVNLTDPVFRGTHHGRKKHEDDFESMLDRSRAAGVKSMIITGGSLKESKHALDLAKKHNLYATVGCHPTRSKEFEQYPNGPDAYLQALDDLIQKNLLGNGRVVAIGECGLDYDRTHFASKDVQKKHFRSQLSLAKKFHLPLFLHSRAAHADFVNILKEEGFSDNGGRALGAKGGVVHSFTGSVEEVEELMAMGFHISVNGCSMKTEQNLQAAKIIRPEKLLLETDAPWCSMTSTHASKPHLDSLPVNLRALYFPSATKPESFVYGKPVKGRNEPSAIGGVAWVVHRLNEGVPFEKVTEKAYKNTVQLFGLDELV</sequence>
<organism evidence="6">
    <name type="scientific">Serpula lacrymans var. lacrymans (strain S7.3)</name>
    <name type="common">Dry rot fungus</name>
    <dbReference type="NCBI Taxonomy" id="936435"/>
    <lineage>
        <taxon>Eukaryota</taxon>
        <taxon>Fungi</taxon>
        <taxon>Dikarya</taxon>
        <taxon>Basidiomycota</taxon>
        <taxon>Agaricomycotina</taxon>
        <taxon>Agaricomycetes</taxon>
        <taxon>Agaricomycetidae</taxon>
        <taxon>Boletales</taxon>
        <taxon>Coniophorineae</taxon>
        <taxon>Serpulaceae</taxon>
        <taxon>Serpula</taxon>
    </lineage>
</organism>
<dbReference type="PANTHER" id="PTHR10060:SF15">
    <property type="entry name" value="DEOXYRIBONUCLEASE TATDN1"/>
    <property type="match status" value="1"/>
</dbReference>
<evidence type="ECO:0000256" key="2">
    <source>
        <dbReference type="ARBA" id="ARBA00022722"/>
    </source>
</evidence>
<dbReference type="InterPro" id="IPR001130">
    <property type="entry name" value="TatD-like"/>
</dbReference>
<comment type="similarity">
    <text evidence="1">Belongs to the metallo-dependent hydrolases superfamily. TatD-type hydrolase family.</text>
</comment>
<keyword evidence="3" id="KW-0479">Metal-binding</keyword>
<dbReference type="CDD" id="cd01310">
    <property type="entry name" value="TatD_DNAse"/>
    <property type="match status" value="1"/>
</dbReference>
<dbReference type="GO" id="GO:0008296">
    <property type="term" value="F:3'-5'-DNA exonuclease activity"/>
    <property type="evidence" value="ECO:0007669"/>
    <property type="project" value="TreeGrafter"/>
</dbReference>
<evidence type="ECO:0000256" key="4">
    <source>
        <dbReference type="ARBA" id="ARBA00022801"/>
    </source>
</evidence>
<dbReference type="HOGENOM" id="CLU_031506_1_0_1"/>
<gene>
    <name evidence="5" type="ORF">SERLA73DRAFT_72917</name>
</gene>
<evidence type="ECO:0000256" key="3">
    <source>
        <dbReference type="ARBA" id="ARBA00022723"/>
    </source>
</evidence>
<dbReference type="PANTHER" id="PTHR10060">
    <property type="entry name" value="TATD FAMILY DEOXYRIBONUCLEASE"/>
    <property type="match status" value="1"/>
</dbReference>
<dbReference type="InterPro" id="IPR032466">
    <property type="entry name" value="Metal_Hydrolase"/>
</dbReference>
<dbReference type="AlphaFoldDB" id="F8PVP4"/>
<reference evidence="6" key="1">
    <citation type="journal article" date="2011" name="Science">
        <title>The plant cell wall-decomposing machinery underlies the functional diversity of forest fungi.</title>
        <authorList>
            <person name="Eastwood D.C."/>
            <person name="Floudas D."/>
            <person name="Binder M."/>
            <person name="Majcherczyk A."/>
            <person name="Schneider P."/>
            <person name="Aerts A."/>
            <person name="Asiegbu F.O."/>
            <person name="Baker S.E."/>
            <person name="Barry K."/>
            <person name="Bendiksby M."/>
            <person name="Blumentritt M."/>
            <person name="Coutinho P.M."/>
            <person name="Cullen D."/>
            <person name="de Vries R.P."/>
            <person name="Gathman A."/>
            <person name="Goodell B."/>
            <person name="Henrissat B."/>
            <person name="Ihrmark K."/>
            <person name="Kauserud H."/>
            <person name="Kohler A."/>
            <person name="LaButti K."/>
            <person name="Lapidus A."/>
            <person name="Lavin J.L."/>
            <person name="Lee Y.-H."/>
            <person name="Lindquist E."/>
            <person name="Lilly W."/>
            <person name="Lucas S."/>
            <person name="Morin E."/>
            <person name="Murat C."/>
            <person name="Oguiza J.A."/>
            <person name="Park J."/>
            <person name="Pisabarro A.G."/>
            <person name="Riley R."/>
            <person name="Rosling A."/>
            <person name="Salamov A."/>
            <person name="Schmidt O."/>
            <person name="Schmutz J."/>
            <person name="Skrede I."/>
            <person name="Stenlid J."/>
            <person name="Wiebenga A."/>
            <person name="Xie X."/>
            <person name="Kuees U."/>
            <person name="Hibbett D.S."/>
            <person name="Hoffmeister D."/>
            <person name="Hoegberg N."/>
            <person name="Martin F."/>
            <person name="Grigoriev I.V."/>
            <person name="Watkinson S.C."/>
        </authorList>
    </citation>
    <scope>NUCLEOTIDE SEQUENCE [LARGE SCALE GENOMIC DNA]</scope>
    <source>
        <strain evidence="6">strain S7.3</strain>
    </source>
</reference>
<dbReference type="FunCoup" id="F8PVP4">
    <property type="interactions" value="208"/>
</dbReference>
<dbReference type="GO" id="GO:0046872">
    <property type="term" value="F:metal ion binding"/>
    <property type="evidence" value="ECO:0007669"/>
    <property type="project" value="UniProtKB-KW"/>
</dbReference>
<dbReference type="Gene3D" id="3.20.20.140">
    <property type="entry name" value="Metal-dependent hydrolases"/>
    <property type="match status" value="1"/>
</dbReference>
<dbReference type="SUPFAM" id="SSF51556">
    <property type="entry name" value="Metallo-dependent hydrolases"/>
    <property type="match status" value="1"/>
</dbReference>
<accession>F8PVP4</accession>
<dbReference type="EMBL" id="GL945479">
    <property type="protein sequence ID" value="EGO00178.1"/>
    <property type="molecule type" value="Genomic_DNA"/>
</dbReference>
<dbReference type="Proteomes" id="UP000008063">
    <property type="component" value="Unassembled WGS sequence"/>
</dbReference>
<name>F8PVP4_SERL3</name>
<dbReference type="InterPro" id="IPR050891">
    <property type="entry name" value="TatD-type_Hydrolase"/>
</dbReference>
<evidence type="ECO:0000313" key="6">
    <source>
        <dbReference type="Proteomes" id="UP000008063"/>
    </source>
</evidence>
<dbReference type="GO" id="GO:0005829">
    <property type="term" value="C:cytosol"/>
    <property type="evidence" value="ECO:0007669"/>
    <property type="project" value="TreeGrafter"/>
</dbReference>
<dbReference type="InParanoid" id="F8PVP4"/>
<evidence type="ECO:0000313" key="5">
    <source>
        <dbReference type="EMBL" id="EGO00178.1"/>
    </source>
</evidence>
<protein>
    <recommendedName>
        <fullName evidence="7">Mg-dependent DNase</fullName>
    </recommendedName>
</protein>
<keyword evidence="4" id="KW-0378">Hydrolase</keyword>